<dbReference type="InterPro" id="IPR011971">
    <property type="entry name" value="CHP02284"/>
</dbReference>
<dbReference type="Pfam" id="PF09537">
    <property type="entry name" value="DUF2383"/>
    <property type="match status" value="1"/>
</dbReference>
<dbReference type="Gene3D" id="1.20.1260.10">
    <property type="match status" value="1"/>
</dbReference>
<comment type="caution">
    <text evidence="2">The sequence shown here is derived from an EMBL/GenBank/DDBJ whole genome shotgun (WGS) entry which is preliminary data.</text>
</comment>
<sequence length="151" mass="17301">MKYSDKITSKLNDLLEKAYDAKKGYALAADKIETPTVHRFLYDKVSQRANFAQELENEMREYGEVKEGSSSFKGDMHRTWMNLTSSLSGDDTERILEEVERGEKASLEDYNDILSNEEYSLPPSTRNLLTKQRNAIQSALNTAKVYEEMVS</sequence>
<dbReference type="EMBL" id="SNYI01000001">
    <property type="protein sequence ID" value="TDQ32404.1"/>
    <property type="molecule type" value="Genomic_DNA"/>
</dbReference>
<dbReference type="InterPro" id="IPR016920">
    <property type="entry name" value="UCP029477"/>
</dbReference>
<evidence type="ECO:0000313" key="3">
    <source>
        <dbReference type="Proteomes" id="UP000295468"/>
    </source>
</evidence>
<accession>A0A4R6TLX9</accession>
<evidence type="ECO:0000313" key="2">
    <source>
        <dbReference type="EMBL" id="TDQ32404.1"/>
    </source>
</evidence>
<reference evidence="2 3" key="1">
    <citation type="submission" date="2019-03" db="EMBL/GenBank/DDBJ databases">
        <title>Genomic Encyclopedia of Archaeal and Bacterial Type Strains, Phase II (KMG-II): from individual species to whole genera.</title>
        <authorList>
            <person name="Goeker M."/>
        </authorList>
    </citation>
    <scope>NUCLEOTIDE SEQUENCE [LARGE SCALE GENOMIC DNA]</scope>
    <source>
        <strain evidence="2 3">DSM 18435</strain>
    </source>
</reference>
<proteinExistence type="predicted"/>
<dbReference type="PIRSF" id="PIRSF029477">
    <property type="entry name" value="UCP029477"/>
    <property type="match status" value="1"/>
</dbReference>
<name>A0A4R6TLX9_9FLAO</name>
<dbReference type="InterPro" id="IPR012347">
    <property type="entry name" value="Ferritin-like"/>
</dbReference>
<dbReference type="RefSeq" id="WP_133642472.1">
    <property type="nucleotide sequence ID" value="NZ_JBFIMA010000216.1"/>
</dbReference>
<protein>
    <submittedName>
        <fullName evidence="2">Uncharacterized protein (TIGR02284 family)</fullName>
    </submittedName>
</protein>
<keyword evidence="3" id="KW-1185">Reference proteome</keyword>
<dbReference type="InterPro" id="IPR009078">
    <property type="entry name" value="Ferritin-like_SF"/>
</dbReference>
<dbReference type="InterPro" id="IPR019052">
    <property type="entry name" value="DUF2383"/>
</dbReference>
<feature type="domain" description="DUF2383" evidence="1">
    <location>
        <begin position="7"/>
        <end position="115"/>
    </location>
</feature>
<organism evidence="2 3">
    <name type="scientific">Zeaxanthinibacter enoshimensis</name>
    <dbReference type="NCBI Taxonomy" id="392009"/>
    <lineage>
        <taxon>Bacteria</taxon>
        <taxon>Pseudomonadati</taxon>
        <taxon>Bacteroidota</taxon>
        <taxon>Flavobacteriia</taxon>
        <taxon>Flavobacteriales</taxon>
        <taxon>Flavobacteriaceae</taxon>
        <taxon>Zeaxanthinibacter</taxon>
    </lineage>
</organism>
<gene>
    <name evidence="2" type="ORF">CLV82_0231</name>
</gene>
<evidence type="ECO:0000259" key="1">
    <source>
        <dbReference type="Pfam" id="PF09537"/>
    </source>
</evidence>
<dbReference type="NCBIfam" id="TIGR02284">
    <property type="entry name" value="PA2169 family four-helix-bundle protein"/>
    <property type="match status" value="1"/>
</dbReference>
<dbReference type="Proteomes" id="UP000295468">
    <property type="component" value="Unassembled WGS sequence"/>
</dbReference>
<dbReference type="OrthoDB" id="282393at2"/>
<dbReference type="AlphaFoldDB" id="A0A4R6TLX9"/>
<dbReference type="SUPFAM" id="SSF47240">
    <property type="entry name" value="Ferritin-like"/>
    <property type="match status" value="1"/>
</dbReference>